<comment type="caution">
    <text evidence="3">The sequence shown here is derived from an EMBL/GenBank/DDBJ whole genome shotgun (WGS) entry which is preliminary data.</text>
</comment>
<feature type="transmembrane region" description="Helical" evidence="2">
    <location>
        <begin position="1127"/>
        <end position="1147"/>
    </location>
</feature>
<feature type="transmembrane region" description="Helical" evidence="2">
    <location>
        <begin position="1082"/>
        <end position="1106"/>
    </location>
</feature>
<feature type="transmembrane region" description="Helical" evidence="2">
    <location>
        <begin position="504"/>
        <end position="524"/>
    </location>
</feature>
<dbReference type="Gene3D" id="1.20.1640.10">
    <property type="entry name" value="Multidrug efflux transporter AcrB transmembrane domain"/>
    <property type="match status" value="2"/>
</dbReference>
<protein>
    <submittedName>
        <fullName evidence="3">Efflux RND transporter permease subunit</fullName>
    </submittedName>
</protein>
<feature type="compositionally biased region" description="Polar residues" evidence="1">
    <location>
        <begin position="381"/>
        <end position="395"/>
    </location>
</feature>
<evidence type="ECO:0000313" key="3">
    <source>
        <dbReference type="EMBL" id="MCM2535807.1"/>
    </source>
</evidence>
<organism evidence="3 4">
    <name type="scientific">Neobacillus pocheonensis</name>
    <dbReference type="NCBI Taxonomy" id="363869"/>
    <lineage>
        <taxon>Bacteria</taxon>
        <taxon>Bacillati</taxon>
        <taxon>Bacillota</taxon>
        <taxon>Bacilli</taxon>
        <taxon>Bacillales</taxon>
        <taxon>Bacillaceae</taxon>
        <taxon>Neobacillus</taxon>
    </lineage>
</organism>
<dbReference type="InterPro" id="IPR001036">
    <property type="entry name" value="Acrflvin-R"/>
</dbReference>
<feature type="transmembrane region" description="Helical" evidence="2">
    <location>
        <begin position="604"/>
        <end position="635"/>
    </location>
</feature>
<accession>A0ABT0WL19</accession>
<feature type="transmembrane region" description="Helical" evidence="2">
    <location>
        <begin position="1056"/>
        <end position="1076"/>
    </location>
</feature>
<keyword evidence="2" id="KW-0472">Membrane</keyword>
<dbReference type="PANTHER" id="PTHR32063:SF0">
    <property type="entry name" value="SWARMING MOTILITY PROTEIN SWRC"/>
    <property type="match status" value="1"/>
</dbReference>
<evidence type="ECO:0000256" key="2">
    <source>
        <dbReference type="SAM" id="Phobius"/>
    </source>
</evidence>
<dbReference type="Gene3D" id="3.30.2090.10">
    <property type="entry name" value="Multidrug efflux transporter AcrB TolC docking domain, DN and DC subdomains"/>
    <property type="match status" value="2"/>
</dbReference>
<keyword evidence="2" id="KW-1133">Transmembrane helix</keyword>
<evidence type="ECO:0000313" key="4">
    <source>
        <dbReference type="Proteomes" id="UP001523262"/>
    </source>
</evidence>
<proteinExistence type="predicted"/>
<evidence type="ECO:0000256" key="1">
    <source>
        <dbReference type="SAM" id="MobiDB-lite"/>
    </source>
</evidence>
<feature type="transmembrane region" description="Helical" evidence="2">
    <location>
        <begin position="1159"/>
        <end position="1185"/>
    </location>
</feature>
<dbReference type="PRINTS" id="PR00702">
    <property type="entry name" value="ACRIFLAVINRP"/>
</dbReference>
<sequence>MRFLTKFSLRNPVAVIILVLLIAIGGILSAFGLQEDLMPNMSVPIISVMTTYPGASPSQVATDVTKPIEKALNGAQDVQTISSTSVANVSQIELQLNMSADLNTDVQNVEQIVNQVQLPTTATKPNVRSFSFSNTPVLEFTVASSKLSSEQLKNVVNNTVVPSLQGVGGVATVSASGADADNVMIQFDPAKLTQYNLSLQQVLQDLQSDNASMPLGTATADGKVQPVQLNATFKSLADIQNLQIGIPSNPTAGMQKALGNSLSQMGQAIGQVAQGVGQVSQGVGQLGGSVGLLEAQNQMLTSLQQIQGQIFGAELSLNQQMAMPKASQNQQAITKLQNQIQALEGMQTKLQQQLTQLQSKMRTASGSSSMSSMRKPVAQPSAASSSTVSTQPSTLQTIPLSDLATVSMQPPDGSSINRTNGQPSILVTVSKTENANTVTVVKDINKQLSSLKKQIPNGVQIVPLFDSSQIITASVNGMLREAILGAVFAVIVILLFLRNWLTTVVAVVSIPISILTAIILLSRYGVTLNIMTLGGLAVATGRVVDDSIVVIENIYRTWKNGLGFGKKLVLHATAEVGNAILSSTLATIAVFLPLAMVGGMVGKIFFPFALTVVCSLASSLIVALTIVPILAWLFVVRKPAKGLVYDWLDADDTLNGALHPEIVDSVNASGHNPFVAATLARRPWQKRYQSLLSWCLNHKGWVIIGTAVIFVASLMVLPFVGSTFIQNSMQQTATVSITMPVGTPLNVTDAKTKQVEQSLKQNGSQISQINTSVGGGGAGFGPKAGSSATNTATLNIALNANTNVNQFLTQVQNQTASLATDGTTIQVAGQKTGGGGTSFDLVVNGSNDTAISQATTQITNRLQNFSGLANVKSNLAQTQPEINVTPNSAQAAQYGLTAQQIASVVRNYLSQQNIGTVNMNGQTYNLNVTISSSTALNDLAAIRGLPVSTTTGQTVTVGDVADVSSVQTPTSVLHQNGQSYAEITADYTTQNTSKTLQSALKTIKSLNLPSGVQVGQSSSAMQQSQSFTQLIEAILVAVGMVYIVMLILFGEWSAPFAILFSMPVALIGAFIGTFIAHQPLSVSSLIGILMLMGIVVTNAIVLIQRVEQQRALGMSIREALLEAGTTRLRPILMTAVATICALIPLAAGASDGILISQGLAVVVIGGLITSTILTLCIVPLVYELLHLRIHRREMKQKAVMQS</sequence>
<dbReference type="SUPFAM" id="SSF82714">
    <property type="entry name" value="Multidrug efflux transporter AcrB TolC docking domain, DN and DC subdomains"/>
    <property type="match status" value="2"/>
</dbReference>
<feature type="transmembrane region" description="Helical" evidence="2">
    <location>
        <begin position="1030"/>
        <end position="1049"/>
    </location>
</feature>
<feature type="region of interest" description="Disordered" evidence="1">
    <location>
        <begin position="356"/>
        <end position="395"/>
    </location>
</feature>
<dbReference type="EMBL" id="JAMQCR010000003">
    <property type="protein sequence ID" value="MCM2535807.1"/>
    <property type="molecule type" value="Genomic_DNA"/>
</dbReference>
<dbReference type="SUPFAM" id="SSF82693">
    <property type="entry name" value="Multidrug efflux transporter AcrB pore domain, PN1, PN2, PC1 and PC2 subdomains"/>
    <property type="match status" value="2"/>
</dbReference>
<gene>
    <name evidence="3" type="ORF">NDK43_30410</name>
</gene>
<dbReference type="PANTHER" id="PTHR32063">
    <property type="match status" value="1"/>
</dbReference>
<feature type="transmembrane region" description="Helical" evidence="2">
    <location>
        <begin position="576"/>
        <end position="598"/>
    </location>
</feature>
<dbReference type="InterPro" id="IPR027463">
    <property type="entry name" value="AcrB_DN_DC_subdom"/>
</dbReference>
<feature type="transmembrane region" description="Helical" evidence="2">
    <location>
        <begin position="700"/>
        <end position="721"/>
    </location>
</feature>
<dbReference type="Proteomes" id="UP001523262">
    <property type="component" value="Unassembled WGS sequence"/>
</dbReference>
<reference evidence="3 4" key="1">
    <citation type="submission" date="2022-06" db="EMBL/GenBank/DDBJ databases">
        <authorList>
            <person name="Jeon C.O."/>
        </authorList>
    </citation>
    <scope>NUCLEOTIDE SEQUENCE [LARGE SCALE GENOMIC DNA]</scope>
    <source>
        <strain evidence="3 4">KCTC 13943</strain>
    </source>
</reference>
<dbReference type="Pfam" id="PF00873">
    <property type="entry name" value="ACR_tran"/>
    <property type="match status" value="2"/>
</dbReference>
<dbReference type="Gene3D" id="3.30.70.1430">
    <property type="entry name" value="Multidrug efflux transporter AcrB pore domain"/>
    <property type="match status" value="1"/>
</dbReference>
<name>A0ABT0WL19_9BACI</name>
<dbReference type="SUPFAM" id="SSF82866">
    <property type="entry name" value="Multidrug efflux transporter AcrB transmembrane domain"/>
    <property type="match status" value="2"/>
</dbReference>
<keyword evidence="2" id="KW-0812">Transmembrane</keyword>
<keyword evidence="4" id="KW-1185">Reference proteome</keyword>